<evidence type="ECO:0000313" key="3">
    <source>
        <dbReference type="Proteomes" id="UP001396334"/>
    </source>
</evidence>
<feature type="compositionally biased region" description="Polar residues" evidence="1">
    <location>
        <begin position="99"/>
        <end position="123"/>
    </location>
</feature>
<organism evidence="2 3">
    <name type="scientific">Hibiscus sabdariffa</name>
    <name type="common">roselle</name>
    <dbReference type="NCBI Taxonomy" id="183260"/>
    <lineage>
        <taxon>Eukaryota</taxon>
        <taxon>Viridiplantae</taxon>
        <taxon>Streptophyta</taxon>
        <taxon>Embryophyta</taxon>
        <taxon>Tracheophyta</taxon>
        <taxon>Spermatophyta</taxon>
        <taxon>Magnoliopsida</taxon>
        <taxon>eudicotyledons</taxon>
        <taxon>Gunneridae</taxon>
        <taxon>Pentapetalae</taxon>
        <taxon>rosids</taxon>
        <taxon>malvids</taxon>
        <taxon>Malvales</taxon>
        <taxon>Malvaceae</taxon>
        <taxon>Malvoideae</taxon>
        <taxon>Hibiscus</taxon>
    </lineage>
</organism>
<comment type="caution">
    <text evidence="2">The sequence shown here is derived from an EMBL/GenBank/DDBJ whole genome shotgun (WGS) entry which is preliminary data.</text>
</comment>
<reference evidence="2 3" key="1">
    <citation type="journal article" date="2024" name="G3 (Bethesda)">
        <title>Genome assembly of Hibiscus sabdariffa L. provides insights into metabolisms of medicinal natural products.</title>
        <authorList>
            <person name="Kim T."/>
        </authorList>
    </citation>
    <scope>NUCLEOTIDE SEQUENCE [LARGE SCALE GENOMIC DNA]</scope>
    <source>
        <strain evidence="2">TK-2024</strain>
        <tissue evidence="2">Old leaves</tissue>
    </source>
</reference>
<accession>A0ABR2PKV2</accession>
<keyword evidence="3" id="KW-1185">Reference proteome</keyword>
<feature type="region of interest" description="Disordered" evidence="1">
    <location>
        <begin position="231"/>
        <end position="254"/>
    </location>
</feature>
<dbReference type="Proteomes" id="UP001396334">
    <property type="component" value="Unassembled WGS sequence"/>
</dbReference>
<gene>
    <name evidence="2" type="ORF">V6N11_030278</name>
</gene>
<dbReference type="EMBL" id="JBBPBN010000057">
    <property type="protein sequence ID" value="KAK8988906.1"/>
    <property type="molecule type" value="Genomic_DNA"/>
</dbReference>
<evidence type="ECO:0000256" key="1">
    <source>
        <dbReference type="SAM" id="MobiDB-lite"/>
    </source>
</evidence>
<feature type="region of interest" description="Disordered" evidence="1">
    <location>
        <begin position="45"/>
        <end position="73"/>
    </location>
</feature>
<sequence>MEGRGLFLANFSARHNLAPCTVSESQVLGSSQSVAQPMTDDFQALSSPLMHDNDSQATQQDIGHDDVSPDVSDSLPQEIAVSDHISPVEMSPAHVSDHFSAQPSASQSLPTQGSVDTGKSPSASKCVQVSSTMLQVFFVYAETAVQHSAKSRTSKEINPRGTDNTWIIIAACRLPAALLLAFLLTYGVTNSEGIRVLKAEELDEPGNHVTSRHQRNILEDASAGVVQDSYRTNDIRPTPHGHSPGAGHSTGPCQ</sequence>
<proteinExistence type="predicted"/>
<protein>
    <submittedName>
        <fullName evidence="2">Uncharacterized protein</fullName>
    </submittedName>
</protein>
<name>A0ABR2PKV2_9ROSI</name>
<feature type="region of interest" description="Disordered" evidence="1">
    <location>
        <begin position="95"/>
        <end position="123"/>
    </location>
</feature>
<evidence type="ECO:0000313" key="2">
    <source>
        <dbReference type="EMBL" id="KAK8988906.1"/>
    </source>
</evidence>